<dbReference type="SUPFAM" id="SSF55785">
    <property type="entry name" value="PYP-like sensor domain (PAS domain)"/>
    <property type="match status" value="10"/>
</dbReference>
<feature type="domain" description="PAC" evidence="8">
    <location>
        <begin position="342"/>
        <end position="394"/>
    </location>
</feature>
<dbReference type="InterPro" id="IPR052162">
    <property type="entry name" value="Sensor_kinase/Photoreceptor"/>
</dbReference>
<evidence type="ECO:0000256" key="3">
    <source>
        <dbReference type="ARBA" id="ARBA00022553"/>
    </source>
</evidence>
<evidence type="ECO:0000313" key="10">
    <source>
        <dbReference type="Proteomes" id="UP001230156"/>
    </source>
</evidence>
<keyword evidence="3" id="KW-0597">Phosphoprotein</keyword>
<dbReference type="PROSITE" id="PS50113">
    <property type="entry name" value="PAC"/>
    <property type="match status" value="10"/>
</dbReference>
<feature type="domain" description="PAC" evidence="8">
    <location>
        <begin position="468"/>
        <end position="520"/>
    </location>
</feature>
<dbReference type="PANTHER" id="PTHR43304">
    <property type="entry name" value="PHYTOCHROME-LIKE PROTEIN CPH1"/>
    <property type="match status" value="1"/>
</dbReference>
<feature type="domain" description="PAC" evidence="8">
    <location>
        <begin position="1224"/>
        <end position="1276"/>
    </location>
</feature>
<dbReference type="InterPro" id="IPR003661">
    <property type="entry name" value="HisK_dim/P_dom"/>
</dbReference>
<dbReference type="InterPro" id="IPR000014">
    <property type="entry name" value="PAS"/>
</dbReference>
<evidence type="ECO:0000256" key="2">
    <source>
        <dbReference type="ARBA" id="ARBA00012438"/>
    </source>
</evidence>
<dbReference type="InterPro" id="IPR005467">
    <property type="entry name" value="His_kinase_dom"/>
</dbReference>
<keyword evidence="5" id="KW-0418">Kinase</keyword>
<evidence type="ECO:0000313" key="9">
    <source>
        <dbReference type="EMBL" id="MDQ7251073.1"/>
    </source>
</evidence>
<evidence type="ECO:0000256" key="5">
    <source>
        <dbReference type="ARBA" id="ARBA00022777"/>
    </source>
</evidence>
<dbReference type="Pfam" id="PF00512">
    <property type="entry name" value="HisKA"/>
    <property type="match status" value="1"/>
</dbReference>
<accession>A0ABU0YTN0</accession>
<dbReference type="EMBL" id="JAUYVI010000009">
    <property type="protein sequence ID" value="MDQ7251073.1"/>
    <property type="molecule type" value="Genomic_DNA"/>
</dbReference>
<gene>
    <name evidence="9" type="ORF">Q8A70_25530</name>
</gene>
<feature type="domain" description="PAC" evidence="8">
    <location>
        <begin position="972"/>
        <end position="1023"/>
    </location>
</feature>
<dbReference type="Pfam" id="PF02518">
    <property type="entry name" value="HATPase_c"/>
    <property type="match status" value="1"/>
</dbReference>
<dbReference type="SUPFAM" id="SSF55874">
    <property type="entry name" value="ATPase domain of HSP90 chaperone/DNA topoisomerase II/histidine kinase"/>
    <property type="match status" value="1"/>
</dbReference>
<feature type="domain" description="PAC" evidence="8">
    <location>
        <begin position="593"/>
        <end position="645"/>
    </location>
</feature>
<feature type="domain" description="PAC" evidence="8">
    <location>
        <begin position="719"/>
        <end position="771"/>
    </location>
</feature>
<dbReference type="InterPro" id="IPR036890">
    <property type="entry name" value="HATPase_C_sf"/>
</dbReference>
<dbReference type="NCBIfam" id="TIGR00229">
    <property type="entry name" value="sensory_box"/>
    <property type="match status" value="10"/>
</dbReference>
<name>A0ABU0YTN0_9PROT</name>
<dbReference type="PROSITE" id="PS50112">
    <property type="entry name" value="PAS"/>
    <property type="match status" value="8"/>
</dbReference>
<sequence>MNLHVQNAESDPLKRCFASLGAVLAAESAAESPVAAIVESQLDSVLVALDLQVACLRLQTEIGGVPAEILRTAPAGGEEITLATLPLGIAGDIGSLTFGATRAGFPLDSEQLVLEVAAIKAANILLAALRTDEVRKVKAEAAGYKQHMLHQLVDSIAAEVTVSTPEGEVVFVNRTCIERTGRPFNGHSDWATSDLLHPEDLPRVREAWARALQTTGTYEVDVRSLCADGVYRWVHSHGFPIRAADGAVQNWCTLHLDIHDRKMAEESLRASEAMLKSMVDSIAAPLGFFKPTGELEVVNRQVEDYFGIPFDELSNWDNVVHPEDVTGSRAAWNRTLATGEPYHYEARIRRADGEYRWNDHRGYPMRDEQGRIVRWCVLQTDIHDRRRAEEALAESERRLEKIINTIPAMAWTANPDGTCDFFNRHHLHYVDRALKDMQGLGFVSTFHPDDVDRLMGAWQTMLDSGRGGEVEGRIRRRDGEYRWCLFITNPQHDAQGRVVKWFGVNIDIEDRKRADESLRASELNLRGLTETIPQKMFGAAPDGSVNYINNEMRGWFGRSDTAIMEDWVNLVHPDDRESAIKAWTGTVAAGTPYHHQLRFLHRHGEHRWCDVKARALRDENGAIIAWHGVVNDIHDQKLAEDALRASAGNLSQIINSIPGLTWTAQPDGAAEFISKHYLDYVGLSLEGATGLGWIQAVHPEDRDGLLAIWSRGSASARPGEAEARIRRSDGEYRWFLFRYNPFFDDKGRLVKWFGISIDIEDRRRAEERVRESEMNFRRQTETIPQMLWSATAEGAIDYCNERLLEYSALTAEIVMNGGWVNLLHPDDREPTGKIWRHCTATGEPYTVEVRHFHVASQSYRWILTMALPLRDAEGRILKWYGSCVDIHDRKLADQALVASERRLQSIINAIPALVWSAKSDGSADFANQYYRDYVGKPMDEILGSGWAEALHPDDLHSLAADWKAIRESGKAGESQARMRRADGEYRWFLFRMSPVVDEFGNARWFGVNIDIEERKRADDALRASALNLRRQTETIPQMLWSALPDGSFDYCNARFLDYTGSGSKGVMGDGWKHAIHPEDREATARAWAHSVATGEPYSVEVRKFCAAAEDYHWCLTTALPLRDDDGNIIKWHGSSVDIHDRKLAEQALKESERRLDQIVNTIPGMAWSANPDGMCDFFNRYHLDYVGLPVEEMRGTGFVQTFHPDDLPQLLGPWQEMLATGRGGEVEGRIRDRNGQYRRFLFRTNPLFDAHGKLVKWFGVNIDIEDRKRAEDKLRESELNLRQLTETIPQMLWSTDPDGKVEYSNTRLQEFMGITAEEFEGHSWADCLHPDDREPTARLWAHCVATGTPYRTEARFCYGGKGTYRWCLTTGLPLRDEDGRIVKWHGACVDLHDWKTAQDELRETQSELAHVTRVMTMGHLTASIAHELNQPLSGIMTNAGTGLRMLTAEPPNVEGARETARRTIRDAKRASEVISRLRALFAKRATASEIVDLNTAVQEVIALSSNELQRNGVIHRVNLKDNLPYAMGDRIQLQQVILNFILNGAEAMETVGDRPRELVISTDVDDVGHVRVSVKDVGVGVKPELAEKIFSPFYTTKSSGMGIGLSVSRTIVENHQGRLWAEGNDGPGATFSFSLPSTLATGQVGKA</sequence>
<dbReference type="SMART" id="SM00387">
    <property type="entry name" value="HATPase_c"/>
    <property type="match status" value="1"/>
</dbReference>
<dbReference type="SMART" id="SM00388">
    <property type="entry name" value="HisKA"/>
    <property type="match status" value="1"/>
</dbReference>
<dbReference type="EC" id="2.7.13.3" evidence="2"/>
<dbReference type="Gene3D" id="3.30.450.20">
    <property type="entry name" value="PAS domain"/>
    <property type="match status" value="10"/>
</dbReference>
<proteinExistence type="predicted"/>
<dbReference type="PROSITE" id="PS50109">
    <property type="entry name" value="HIS_KIN"/>
    <property type="match status" value="1"/>
</dbReference>
<dbReference type="Proteomes" id="UP001230156">
    <property type="component" value="Unassembled WGS sequence"/>
</dbReference>
<feature type="domain" description="PAS" evidence="7">
    <location>
        <begin position="899"/>
        <end position="969"/>
    </location>
</feature>
<dbReference type="InterPro" id="IPR004358">
    <property type="entry name" value="Sig_transdc_His_kin-like_C"/>
</dbReference>
<feature type="domain" description="PAS" evidence="7">
    <location>
        <begin position="395"/>
        <end position="465"/>
    </location>
</feature>
<feature type="domain" description="Histidine kinase" evidence="6">
    <location>
        <begin position="1423"/>
        <end position="1639"/>
    </location>
</feature>
<reference evidence="10" key="1">
    <citation type="submission" date="2023-08" db="EMBL/GenBank/DDBJ databases">
        <title>Rhodospirillaceae gen. nov., a novel taxon isolated from the Yangtze River Yuezi River estuary sludge.</title>
        <authorList>
            <person name="Ruan L."/>
        </authorList>
    </citation>
    <scope>NUCLEOTIDE SEQUENCE [LARGE SCALE GENOMIC DNA]</scope>
    <source>
        <strain evidence="10">R-7</strain>
    </source>
</reference>
<dbReference type="InterPro" id="IPR001610">
    <property type="entry name" value="PAC"/>
</dbReference>
<dbReference type="SUPFAM" id="SSF47384">
    <property type="entry name" value="Homodimeric domain of signal transducing histidine kinase"/>
    <property type="match status" value="1"/>
</dbReference>
<dbReference type="InterPro" id="IPR000700">
    <property type="entry name" value="PAS-assoc_C"/>
</dbReference>
<feature type="domain" description="PAS" evidence="7">
    <location>
        <begin position="1151"/>
        <end position="1221"/>
    </location>
</feature>
<feature type="domain" description="PAC" evidence="8">
    <location>
        <begin position="1097"/>
        <end position="1150"/>
    </location>
</feature>
<feature type="domain" description="PAS" evidence="7">
    <location>
        <begin position="1277"/>
        <end position="1334"/>
    </location>
</feature>
<evidence type="ECO:0000259" key="7">
    <source>
        <dbReference type="PROSITE" id="PS50112"/>
    </source>
</evidence>
<protein>
    <recommendedName>
        <fullName evidence="2">histidine kinase</fullName>
        <ecNumber evidence="2">2.7.13.3</ecNumber>
    </recommendedName>
</protein>
<evidence type="ECO:0000256" key="4">
    <source>
        <dbReference type="ARBA" id="ARBA00022679"/>
    </source>
</evidence>
<dbReference type="InterPro" id="IPR036097">
    <property type="entry name" value="HisK_dim/P_sf"/>
</dbReference>
<feature type="domain" description="PAS" evidence="7">
    <location>
        <begin position="1024"/>
        <end position="1095"/>
    </location>
</feature>
<evidence type="ECO:0000259" key="8">
    <source>
        <dbReference type="PROSITE" id="PS50113"/>
    </source>
</evidence>
<dbReference type="RefSeq" id="WP_379961083.1">
    <property type="nucleotide sequence ID" value="NZ_JAUYVI010000009.1"/>
</dbReference>
<feature type="domain" description="PAC" evidence="8">
    <location>
        <begin position="218"/>
        <end position="270"/>
    </location>
</feature>
<dbReference type="InterPro" id="IPR003594">
    <property type="entry name" value="HATPase_dom"/>
</dbReference>
<dbReference type="Gene3D" id="3.30.565.10">
    <property type="entry name" value="Histidine kinase-like ATPase, C-terminal domain"/>
    <property type="match status" value="1"/>
</dbReference>
<dbReference type="CDD" id="cd00130">
    <property type="entry name" value="PAS"/>
    <property type="match status" value="10"/>
</dbReference>
<keyword evidence="4" id="KW-0808">Transferase</keyword>
<dbReference type="Gene3D" id="1.10.287.130">
    <property type="match status" value="1"/>
</dbReference>
<keyword evidence="10" id="KW-1185">Reference proteome</keyword>
<dbReference type="PRINTS" id="PR00344">
    <property type="entry name" value="BCTRLSENSOR"/>
</dbReference>
<dbReference type="CDD" id="cd00082">
    <property type="entry name" value="HisKA"/>
    <property type="match status" value="1"/>
</dbReference>
<feature type="domain" description="PAC" evidence="8">
    <location>
        <begin position="845"/>
        <end position="898"/>
    </location>
</feature>
<feature type="domain" description="PAS" evidence="7">
    <location>
        <begin position="145"/>
        <end position="215"/>
    </location>
</feature>
<evidence type="ECO:0000259" key="6">
    <source>
        <dbReference type="PROSITE" id="PS50109"/>
    </source>
</evidence>
<dbReference type="InterPro" id="IPR035965">
    <property type="entry name" value="PAS-like_dom_sf"/>
</dbReference>
<dbReference type="SMART" id="SM00091">
    <property type="entry name" value="PAS"/>
    <property type="match status" value="10"/>
</dbReference>
<comment type="caution">
    <text evidence="9">The sequence shown here is derived from an EMBL/GenBank/DDBJ whole genome shotgun (WGS) entry which is preliminary data.</text>
</comment>
<feature type="domain" description="PAS" evidence="7">
    <location>
        <begin position="772"/>
        <end position="829"/>
    </location>
</feature>
<dbReference type="InterPro" id="IPR013655">
    <property type="entry name" value="PAS_fold_3"/>
</dbReference>
<comment type="catalytic activity">
    <reaction evidence="1">
        <text>ATP + protein L-histidine = ADP + protein N-phospho-L-histidine.</text>
        <dbReference type="EC" id="2.7.13.3"/>
    </reaction>
</comment>
<evidence type="ECO:0000256" key="1">
    <source>
        <dbReference type="ARBA" id="ARBA00000085"/>
    </source>
</evidence>
<feature type="domain" description="PAC" evidence="8">
    <location>
        <begin position="1350"/>
        <end position="1403"/>
    </location>
</feature>
<dbReference type="PANTHER" id="PTHR43304:SF1">
    <property type="entry name" value="PAC DOMAIN-CONTAINING PROTEIN"/>
    <property type="match status" value="1"/>
</dbReference>
<dbReference type="SMART" id="SM00086">
    <property type="entry name" value="PAC"/>
    <property type="match status" value="10"/>
</dbReference>
<organism evidence="9 10">
    <name type="scientific">Dongia sedimenti</name>
    <dbReference type="NCBI Taxonomy" id="3064282"/>
    <lineage>
        <taxon>Bacteria</taxon>
        <taxon>Pseudomonadati</taxon>
        <taxon>Pseudomonadota</taxon>
        <taxon>Alphaproteobacteria</taxon>
        <taxon>Rhodospirillales</taxon>
        <taxon>Dongiaceae</taxon>
        <taxon>Dongia</taxon>
    </lineage>
</organism>
<feature type="domain" description="PAS" evidence="7">
    <location>
        <begin position="521"/>
        <end position="590"/>
    </location>
</feature>
<dbReference type="Pfam" id="PF08447">
    <property type="entry name" value="PAS_3"/>
    <property type="match status" value="10"/>
</dbReference>